<dbReference type="EMBL" id="MDEN01000065">
    <property type="protein sequence ID" value="OCX17306.1"/>
    <property type="molecule type" value="Genomic_DNA"/>
</dbReference>
<evidence type="ECO:0000259" key="1">
    <source>
        <dbReference type="SMART" id="SM00953"/>
    </source>
</evidence>
<organism evidence="2 3">
    <name type="scientific">Pseudomonas graminis</name>
    <dbReference type="NCBI Taxonomy" id="158627"/>
    <lineage>
        <taxon>Bacteria</taxon>
        <taxon>Pseudomonadati</taxon>
        <taxon>Pseudomonadota</taxon>
        <taxon>Gammaproteobacteria</taxon>
        <taxon>Pseudomonadales</taxon>
        <taxon>Pseudomonadaceae</taxon>
        <taxon>Pseudomonas</taxon>
    </lineage>
</organism>
<protein>
    <recommendedName>
        <fullName evidence="1">RES domain-containing protein</fullName>
    </recommendedName>
</protein>
<dbReference type="Pfam" id="PF08808">
    <property type="entry name" value="RES"/>
    <property type="match status" value="1"/>
</dbReference>
<reference evidence="2 3" key="1">
    <citation type="submission" date="2016-08" db="EMBL/GenBank/DDBJ databases">
        <title>Whole genome sequence of Pseudomonas graminis strain UASWS1507, a potential biological control agent for agriculture.</title>
        <authorList>
            <person name="Crovadore J."/>
            <person name="Calmin G."/>
            <person name="Chablais R."/>
            <person name="Cochard B."/>
            <person name="Lefort F."/>
        </authorList>
    </citation>
    <scope>NUCLEOTIDE SEQUENCE [LARGE SCALE GENOMIC DNA]</scope>
    <source>
        <strain evidence="2 3">UASWS1507</strain>
    </source>
</reference>
<accession>A0A1C2DRR1</accession>
<gene>
    <name evidence="2" type="ORF">BBI10_17455</name>
</gene>
<dbReference type="OrthoDB" id="9789501at2"/>
<dbReference type="AlphaFoldDB" id="A0A1C2DRR1"/>
<dbReference type="SMART" id="SM00953">
    <property type="entry name" value="RES"/>
    <property type="match status" value="1"/>
</dbReference>
<feature type="domain" description="RES" evidence="1">
    <location>
        <begin position="14"/>
        <end position="140"/>
    </location>
</feature>
<sequence length="147" mass="16005">MQAWRISKDSAANDLSGLGAAQFGGRWNHADQPAVYLALSASGCALDTLIQCASLPQPGFQLVHLQLPDDPGLYWQPALAQLPPGWDVTPADRPSMDFGSAWLERREQLGLIVPSATITHTRNLLLNPRHPAMAQVRVLEVRPFTCG</sequence>
<comment type="caution">
    <text evidence="2">The sequence shown here is derived from an EMBL/GenBank/DDBJ whole genome shotgun (WGS) entry which is preliminary data.</text>
</comment>
<evidence type="ECO:0000313" key="2">
    <source>
        <dbReference type="EMBL" id="OCX17306.1"/>
    </source>
</evidence>
<name>A0A1C2DRR1_9PSED</name>
<dbReference type="RefSeq" id="WP_065990510.1">
    <property type="nucleotide sequence ID" value="NZ_MDEN01000065.1"/>
</dbReference>
<dbReference type="Proteomes" id="UP000095143">
    <property type="component" value="Unassembled WGS sequence"/>
</dbReference>
<evidence type="ECO:0000313" key="3">
    <source>
        <dbReference type="Proteomes" id="UP000095143"/>
    </source>
</evidence>
<proteinExistence type="predicted"/>
<dbReference type="InterPro" id="IPR014914">
    <property type="entry name" value="RES_dom"/>
</dbReference>